<gene>
    <name evidence="3" type="ORF">WKW79_12320</name>
</gene>
<name>A0ABU8X6A7_9BURK</name>
<evidence type="ECO:0000313" key="3">
    <source>
        <dbReference type="EMBL" id="MEJ8855362.1"/>
    </source>
</evidence>
<comment type="caution">
    <text evidence="3">The sequence shown here is derived from an EMBL/GenBank/DDBJ whole genome shotgun (WGS) entry which is preliminary data.</text>
</comment>
<proteinExistence type="inferred from homology"/>
<dbReference type="Gene3D" id="3.20.20.140">
    <property type="entry name" value="Metal-dependent hydrolases"/>
    <property type="match status" value="1"/>
</dbReference>
<evidence type="ECO:0000256" key="1">
    <source>
        <dbReference type="ARBA" id="ARBA00038310"/>
    </source>
</evidence>
<accession>A0ABU8X6A7</accession>
<dbReference type="InterPro" id="IPR006680">
    <property type="entry name" value="Amidohydro-rel"/>
</dbReference>
<reference evidence="3 4" key="1">
    <citation type="submission" date="2024-03" db="EMBL/GenBank/DDBJ databases">
        <title>Novel species of the genus Variovorax.</title>
        <authorList>
            <person name="Liu Q."/>
            <person name="Xin Y.-H."/>
        </authorList>
    </citation>
    <scope>NUCLEOTIDE SEQUENCE [LARGE SCALE GENOMIC DNA]</scope>
    <source>
        <strain evidence="3 4">KACC 18901</strain>
    </source>
</reference>
<dbReference type="EMBL" id="JBBKZS010000004">
    <property type="protein sequence ID" value="MEJ8855362.1"/>
    <property type="molecule type" value="Genomic_DNA"/>
</dbReference>
<keyword evidence="4" id="KW-1185">Reference proteome</keyword>
<dbReference type="Proteomes" id="UP001367030">
    <property type="component" value="Unassembled WGS sequence"/>
</dbReference>
<comment type="similarity">
    <text evidence="1">Belongs to the metallo-dependent hydrolases superfamily.</text>
</comment>
<dbReference type="InterPro" id="IPR052350">
    <property type="entry name" value="Metallo-dep_Lactonases"/>
</dbReference>
<organism evidence="3 4">
    <name type="scientific">Variovorax robiniae</name>
    <dbReference type="NCBI Taxonomy" id="1836199"/>
    <lineage>
        <taxon>Bacteria</taxon>
        <taxon>Pseudomonadati</taxon>
        <taxon>Pseudomonadota</taxon>
        <taxon>Betaproteobacteria</taxon>
        <taxon>Burkholderiales</taxon>
        <taxon>Comamonadaceae</taxon>
        <taxon>Variovorax</taxon>
    </lineage>
</organism>
<dbReference type="PANTHER" id="PTHR43569">
    <property type="entry name" value="AMIDOHYDROLASE"/>
    <property type="match status" value="1"/>
</dbReference>
<dbReference type="InterPro" id="IPR032466">
    <property type="entry name" value="Metal_Hydrolase"/>
</dbReference>
<protein>
    <submittedName>
        <fullName evidence="3">Amidohydrolase family protein</fullName>
    </submittedName>
</protein>
<dbReference type="Pfam" id="PF04909">
    <property type="entry name" value="Amidohydro_2"/>
    <property type="match status" value="1"/>
</dbReference>
<dbReference type="SUPFAM" id="SSF51556">
    <property type="entry name" value="Metallo-dependent hydrolases"/>
    <property type="match status" value="1"/>
</dbReference>
<evidence type="ECO:0000259" key="2">
    <source>
        <dbReference type="Pfam" id="PF04909"/>
    </source>
</evidence>
<feature type="domain" description="Amidohydrolase-related" evidence="2">
    <location>
        <begin position="8"/>
        <end position="293"/>
    </location>
</feature>
<sequence length="302" mass="34532">MNTPSRIVDAHVHLYDHKQNRHTFLDQVDPGYEAFVGNYDALPRRYLLADYLADTQGYRVDAIVWHEFLSDDPWSEAAWAQELAGRGGVRHALVAMVDFLDPDLERKLDQYETLPHLTAVREHLVWDESNPLKRFAKRPDLLRDPAWQKQLHLLDRRRFKCGLEVFAHQLPDLIHVIRRHPEIGFTVAVMGWPMDLSAAGFSRWQRSLADLAACDNIRMGISALECIFGMKWSADDAAGWVHAAIDTIGPSRCMFGSHLPIARLSTEFGDLFQRHSAFVSRYSAEEIDGMFHGVADGWFRPA</sequence>
<dbReference type="PANTHER" id="PTHR43569:SF1">
    <property type="entry name" value="BLL3371 PROTEIN"/>
    <property type="match status" value="1"/>
</dbReference>
<dbReference type="RefSeq" id="WP_340335438.1">
    <property type="nucleotide sequence ID" value="NZ_JBBKZS010000004.1"/>
</dbReference>
<evidence type="ECO:0000313" key="4">
    <source>
        <dbReference type="Proteomes" id="UP001367030"/>
    </source>
</evidence>